<dbReference type="InterPro" id="IPR036397">
    <property type="entry name" value="RNaseH_sf"/>
</dbReference>
<keyword evidence="6" id="KW-0378">Hydrolase</keyword>
<evidence type="ECO:0000256" key="1">
    <source>
        <dbReference type="PIRSR" id="PIRSR000977-1"/>
    </source>
</evidence>
<dbReference type="InterPro" id="IPR012337">
    <property type="entry name" value="RNaseH-like_sf"/>
</dbReference>
<evidence type="ECO:0000256" key="2">
    <source>
        <dbReference type="PIRSR" id="PIRSR000977-2"/>
    </source>
</evidence>
<accession>Q07NS2</accession>
<dbReference type="STRING" id="316055.RPE_2473"/>
<dbReference type="PANTHER" id="PTHR30231:SF41">
    <property type="entry name" value="DNA POLYMERASE III SUBUNIT EPSILON"/>
    <property type="match status" value="1"/>
</dbReference>
<protein>
    <submittedName>
        <fullName evidence="6">Exodeoxyribonuclease I subunit C</fullName>
        <ecNumber evidence="6">3.1.11.1</ecNumber>
    </submittedName>
</protein>
<proteinExistence type="predicted"/>
<dbReference type="Gene3D" id="3.30.1520.20">
    <property type="entry name" value="Exonuclease ExoI, domain 2"/>
    <property type="match status" value="1"/>
</dbReference>
<feature type="domain" description="ExoI C-terminal" evidence="5">
    <location>
        <begin position="338"/>
        <end position="461"/>
    </location>
</feature>
<evidence type="ECO:0000256" key="3">
    <source>
        <dbReference type="SAM" id="Coils"/>
    </source>
</evidence>
<gene>
    <name evidence="6" type="ordered locus">RPE_2473</name>
</gene>
<dbReference type="GO" id="GO:0003677">
    <property type="term" value="F:DNA binding"/>
    <property type="evidence" value="ECO:0007669"/>
    <property type="project" value="UniProtKB-KW"/>
</dbReference>
<dbReference type="EMBL" id="CP000463">
    <property type="protein sequence ID" value="ABJ06412.1"/>
    <property type="molecule type" value="Genomic_DNA"/>
</dbReference>
<feature type="binding site" evidence="1">
    <location>
        <position position="9"/>
    </location>
    <ligand>
        <name>substrate</name>
    </ligand>
</feature>
<feature type="binding site" evidence="1">
    <location>
        <position position="157"/>
    </location>
    <ligand>
        <name>substrate</name>
    </ligand>
</feature>
<dbReference type="GO" id="GO:0005829">
    <property type="term" value="C:cytosol"/>
    <property type="evidence" value="ECO:0007669"/>
    <property type="project" value="TreeGrafter"/>
</dbReference>
<dbReference type="eggNOG" id="COG2925">
    <property type="taxonomic scope" value="Bacteria"/>
</dbReference>
<comment type="cofactor">
    <cofactor evidence="2">
        <name>Mg(2+)</name>
        <dbReference type="ChEBI" id="CHEBI:18420"/>
    </cofactor>
    <text evidence="2">Binds 2 Mg(2+) ions per monomer.</text>
</comment>
<dbReference type="SMART" id="SM00479">
    <property type="entry name" value="EXOIII"/>
    <property type="match status" value="1"/>
</dbReference>
<dbReference type="HOGENOM" id="CLU_043508_1_0_5"/>
<dbReference type="GO" id="GO:0045004">
    <property type="term" value="P:DNA replication proofreading"/>
    <property type="evidence" value="ECO:0007669"/>
    <property type="project" value="TreeGrafter"/>
</dbReference>
<dbReference type="GO" id="GO:0046872">
    <property type="term" value="F:metal ion binding"/>
    <property type="evidence" value="ECO:0007669"/>
    <property type="project" value="UniProtKB-KW"/>
</dbReference>
<dbReference type="InterPro" id="IPR023607">
    <property type="entry name" value="Exodeoxyribonuclease_I"/>
</dbReference>
<dbReference type="AlphaFoldDB" id="Q07NS2"/>
<keyword evidence="2" id="KW-0479">Metal-binding</keyword>
<evidence type="ECO:0000313" key="6">
    <source>
        <dbReference type="EMBL" id="ABJ06412.1"/>
    </source>
</evidence>
<dbReference type="KEGG" id="rpe:RPE_2473"/>
<dbReference type="GO" id="GO:0008310">
    <property type="term" value="F:single-stranded DNA 3'-5' DNA exonuclease activity"/>
    <property type="evidence" value="ECO:0007669"/>
    <property type="project" value="UniProtKB-EC"/>
</dbReference>
<dbReference type="PIRSF" id="PIRSF000977">
    <property type="entry name" value="Exodeoxyribonuclease_I"/>
    <property type="match status" value="1"/>
</dbReference>
<dbReference type="SUPFAM" id="SSF53098">
    <property type="entry name" value="Ribonuclease H-like"/>
    <property type="match status" value="1"/>
</dbReference>
<dbReference type="InterPro" id="IPR058561">
    <property type="entry name" value="Exonuc_1_C"/>
</dbReference>
<dbReference type="Gene3D" id="3.30.420.10">
    <property type="entry name" value="Ribonuclease H-like superfamily/Ribonuclease H"/>
    <property type="match status" value="1"/>
</dbReference>
<feature type="domain" description="ExoI SH3-like" evidence="4">
    <location>
        <begin position="194"/>
        <end position="333"/>
    </location>
</feature>
<dbReference type="EC" id="3.1.11.1" evidence="6"/>
<dbReference type="PANTHER" id="PTHR30231">
    <property type="entry name" value="DNA POLYMERASE III SUBUNIT EPSILON"/>
    <property type="match status" value="1"/>
</dbReference>
<dbReference type="InterPro" id="IPR013520">
    <property type="entry name" value="Ribonucl_H"/>
</dbReference>
<reference evidence="6" key="1">
    <citation type="submission" date="2006-09" db="EMBL/GenBank/DDBJ databases">
        <title>Complete sequence of Rhodopseudomonas palustris BisA53.</title>
        <authorList>
            <consortium name="US DOE Joint Genome Institute"/>
            <person name="Copeland A."/>
            <person name="Lucas S."/>
            <person name="Lapidus A."/>
            <person name="Barry K."/>
            <person name="Detter J.C."/>
            <person name="Glavina del Rio T."/>
            <person name="Hammon N."/>
            <person name="Israni S."/>
            <person name="Dalin E."/>
            <person name="Tice H."/>
            <person name="Pitluck S."/>
            <person name="Chain P."/>
            <person name="Malfatti S."/>
            <person name="Shin M."/>
            <person name="Vergez L."/>
            <person name="Schmutz J."/>
            <person name="Larimer F."/>
            <person name="Land M."/>
            <person name="Hauser L."/>
            <person name="Pelletier D.A."/>
            <person name="Kyrpides N."/>
            <person name="Kim E."/>
            <person name="Harwood C.S."/>
            <person name="Oda Y."/>
            <person name="Richardson P."/>
        </authorList>
    </citation>
    <scope>NUCLEOTIDE SEQUENCE [LARGE SCALE GENOMIC DNA]</scope>
    <source>
        <strain evidence="6">BisA53</strain>
    </source>
</reference>
<feature type="binding site" evidence="2">
    <location>
        <position position="178"/>
    </location>
    <ligand>
        <name>Mg(2+)</name>
        <dbReference type="ChEBI" id="CHEBI:18420"/>
        <label>2</label>
    </ligand>
</feature>
<dbReference type="OrthoDB" id="9763470at2"/>
<name>Q07NS2_RHOP5</name>
<dbReference type="InterPro" id="IPR034747">
    <property type="entry name" value="EXOI_SH3"/>
</dbReference>
<evidence type="ECO:0000259" key="4">
    <source>
        <dbReference type="PROSITE" id="PS51784"/>
    </source>
</evidence>
<dbReference type="PROSITE" id="PS51784">
    <property type="entry name" value="EXOI_SH3"/>
    <property type="match status" value="1"/>
</dbReference>
<feature type="binding site" evidence="2">
    <location>
        <position position="7"/>
    </location>
    <ligand>
        <name>Mg(2+)</name>
        <dbReference type="ChEBI" id="CHEBI:18420"/>
        <label>1</label>
    </ligand>
</feature>
<organism evidence="6">
    <name type="scientific">Rhodopseudomonas palustris (strain BisA53)</name>
    <dbReference type="NCBI Taxonomy" id="316055"/>
    <lineage>
        <taxon>Bacteria</taxon>
        <taxon>Pseudomonadati</taxon>
        <taxon>Pseudomonadota</taxon>
        <taxon>Alphaproteobacteria</taxon>
        <taxon>Hyphomicrobiales</taxon>
        <taxon>Nitrobacteraceae</taxon>
        <taxon>Rhodopseudomonas</taxon>
    </lineage>
</organism>
<dbReference type="PROSITE" id="PS51785">
    <property type="entry name" value="EXOI_C"/>
    <property type="match status" value="1"/>
</dbReference>
<dbReference type="InterPro" id="IPR038649">
    <property type="entry name" value="EXOI_SH3_sf"/>
</dbReference>
<evidence type="ECO:0000259" key="5">
    <source>
        <dbReference type="PROSITE" id="PS51785"/>
    </source>
</evidence>
<dbReference type="Pfam" id="PF00929">
    <property type="entry name" value="RNase_T"/>
    <property type="match status" value="1"/>
</dbReference>
<feature type="coiled-coil region" evidence="3">
    <location>
        <begin position="298"/>
        <end position="325"/>
    </location>
</feature>
<keyword evidence="2" id="KW-0460">Magnesium</keyword>
<feature type="binding site" evidence="2">
    <location>
        <position position="9"/>
    </location>
    <ligand>
        <name>Mg(2+)</name>
        <dbReference type="ChEBI" id="CHEBI:18420"/>
        <label>2</label>
    </ligand>
</feature>
<keyword evidence="3" id="KW-0175">Coiled coil</keyword>
<sequence length="490" mass="55105">MGFVFFDTETTGLRHGFDQIVHFAAIRTDNDLNETDRFEVRSRLLPHVVPHPSALRTNRLSIERLIDGTLPSHYEMVRAIQRTLLAWSPSIFVGYNSIRFDEEMLRHALFQTLHPAYLTSNNGNCRADALGLIMAAATLSPACLVVPLGPEGRPIFRLDQLASVNDLKHDQAHDAMADVAATLDLCRLVRERAPELWQRFIRFSKKATVGDFVESEDGFFLTEFFSNQAYHAPVVCLGPDPDQPNGRLCLRLDVPPEELALMPDEALQAYLSAKPSPVRRLRINASPTLTAFHDAPDLMLNGADLDELEDRARRLKEDAAFRSRIISLYVAVRESFAPSLHVEGQIYDGLLGPDDERRIADFHEASWLEALSIVRDLDDERLRIFGRRLIYFGGRSVLPSDLKLIVERDLTDRLVDNAAGNFTLQQALEETERLLNGEGIDADGILPGYRTYLIDRISRVTEFRAKEFAAATGLPATICSHVCDYPVKIV</sequence>